<proteinExistence type="predicted"/>
<organism evidence="2 3">
    <name type="scientific">Goodfellowiella coeruleoviolacea</name>
    <dbReference type="NCBI Taxonomy" id="334858"/>
    <lineage>
        <taxon>Bacteria</taxon>
        <taxon>Bacillati</taxon>
        <taxon>Actinomycetota</taxon>
        <taxon>Actinomycetes</taxon>
        <taxon>Pseudonocardiales</taxon>
        <taxon>Pseudonocardiaceae</taxon>
        <taxon>Goodfellowiella</taxon>
    </lineage>
</organism>
<keyword evidence="3" id="KW-1185">Reference proteome</keyword>
<gene>
    <name evidence="2" type="ORF">LX83_003297</name>
</gene>
<comment type="caution">
    <text evidence="2">The sequence shown here is derived from an EMBL/GenBank/DDBJ whole genome shotgun (WGS) entry which is preliminary data.</text>
</comment>
<dbReference type="SUPFAM" id="SSF51556">
    <property type="entry name" value="Metallo-dependent hydrolases"/>
    <property type="match status" value="1"/>
</dbReference>
<dbReference type="InterPro" id="IPR006680">
    <property type="entry name" value="Amidohydro-rel"/>
</dbReference>
<evidence type="ECO:0000259" key="1">
    <source>
        <dbReference type="Pfam" id="PF04909"/>
    </source>
</evidence>
<evidence type="ECO:0000313" key="2">
    <source>
        <dbReference type="EMBL" id="MCP2166429.1"/>
    </source>
</evidence>
<sequence length="261" mass="27959">MIIDAHSHVHDPLDRHIALLDEAGVDRAVLFPTRPHPERATDLAALRRELGALDSALAGRGDADGYQRAWRELTDALAAHPDRFLGFRSVRLDRPAAEVAEAVHRDVVGQGLRGVGELTPPPGRADLLEPVLRAAHEHGGLPVVVHGFAPTTAADLRTLAGLARRYPKAPLVISQLGGLNWMEAIELVRDTPSAYLELSTAYLVFAVRLAVAEIPERTLFGSDAPYGDPVLARATVERVVAPGEVRDRVLGGTLAALLGLA</sequence>
<dbReference type="AlphaFoldDB" id="A0AAE3KHG6"/>
<reference evidence="2" key="1">
    <citation type="submission" date="2022-06" db="EMBL/GenBank/DDBJ databases">
        <title>Genomic Encyclopedia of Archaeal and Bacterial Type Strains, Phase II (KMG-II): from individual species to whole genera.</title>
        <authorList>
            <person name="Goeker M."/>
        </authorList>
    </citation>
    <scope>NUCLEOTIDE SEQUENCE</scope>
    <source>
        <strain evidence="2">DSM 43935</strain>
    </source>
</reference>
<dbReference type="EMBL" id="JAMTCK010000007">
    <property type="protein sequence ID" value="MCP2166429.1"/>
    <property type="molecule type" value="Genomic_DNA"/>
</dbReference>
<dbReference type="Proteomes" id="UP001206128">
    <property type="component" value="Unassembled WGS sequence"/>
</dbReference>
<dbReference type="Pfam" id="PF04909">
    <property type="entry name" value="Amidohydro_2"/>
    <property type="match status" value="1"/>
</dbReference>
<protein>
    <recommendedName>
        <fullName evidence="1">Amidohydrolase-related domain-containing protein</fullName>
    </recommendedName>
</protein>
<dbReference type="RefSeq" id="WP_253772293.1">
    <property type="nucleotide sequence ID" value="NZ_JAMTCK010000007.1"/>
</dbReference>
<dbReference type="GO" id="GO:0016787">
    <property type="term" value="F:hydrolase activity"/>
    <property type="evidence" value="ECO:0007669"/>
    <property type="project" value="InterPro"/>
</dbReference>
<dbReference type="Gene3D" id="3.20.20.140">
    <property type="entry name" value="Metal-dependent hydrolases"/>
    <property type="match status" value="1"/>
</dbReference>
<evidence type="ECO:0000313" key="3">
    <source>
        <dbReference type="Proteomes" id="UP001206128"/>
    </source>
</evidence>
<accession>A0AAE3KHG6</accession>
<dbReference type="InterPro" id="IPR032466">
    <property type="entry name" value="Metal_Hydrolase"/>
</dbReference>
<name>A0AAE3KHG6_9PSEU</name>
<feature type="domain" description="Amidohydrolase-related" evidence="1">
    <location>
        <begin position="3"/>
        <end position="260"/>
    </location>
</feature>